<feature type="signal peptide" evidence="1">
    <location>
        <begin position="1"/>
        <end position="18"/>
    </location>
</feature>
<gene>
    <name evidence="2" type="ORF">TPAR_06605</name>
</gene>
<dbReference type="EMBL" id="PKSG01000719">
    <property type="protein sequence ID" value="POR33201.1"/>
    <property type="molecule type" value="Genomic_DNA"/>
</dbReference>
<evidence type="ECO:0000313" key="2">
    <source>
        <dbReference type="EMBL" id="POR33201.1"/>
    </source>
</evidence>
<dbReference type="AlphaFoldDB" id="A0A2S4KSN4"/>
<keyword evidence="1" id="KW-0732">Signal</keyword>
<reference evidence="2 3" key="1">
    <citation type="submission" date="2018-01" db="EMBL/GenBank/DDBJ databases">
        <title>Harnessing the power of phylogenomics to disentangle the directionality and signatures of interkingdom host jumping in the parasitic fungal genus Tolypocladium.</title>
        <authorList>
            <person name="Quandt C.A."/>
            <person name="Patterson W."/>
            <person name="Spatafora J.W."/>
        </authorList>
    </citation>
    <scope>NUCLEOTIDE SEQUENCE [LARGE SCALE GENOMIC DNA]</scope>
    <source>
        <strain evidence="2 3">NRBC 100945</strain>
    </source>
</reference>
<evidence type="ECO:0000313" key="3">
    <source>
        <dbReference type="Proteomes" id="UP000237481"/>
    </source>
</evidence>
<dbReference type="Proteomes" id="UP000237481">
    <property type="component" value="Unassembled WGS sequence"/>
</dbReference>
<sequence length="146" mass="16432">MHFTLVSTLLAAMASVDALSVPATADASTAEPPPANSTILTPASYTIIVDNADCPCQRGHLRFCTRFRREGVLDGHCYPVSHYVQSMRVYDPLISERNRLSCKVYQGLGCEGVTMEMTFWDNTLCREPRITEKVQYRSFSCYHEGW</sequence>
<accession>A0A2S4KSN4</accession>
<feature type="chain" id="PRO_5015609039" evidence="1">
    <location>
        <begin position="19"/>
        <end position="146"/>
    </location>
</feature>
<keyword evidence="3" id="KW-1185">Reference proteome</keyword>
<evidence type="ECO:0000256" key="1">
    <source>
        <dbReference type="SAM" id="SignalP"/>
    </source>
</evidence>
<dbReference type="OrthoDB" id="4924068at2759"/>
<organism evidence="2 3">
    <name type="scientific">Tolypocladium paradoxum</name>
    <dbReference type="NCBI Taxonomy" id="94208"/>
    <lineage>
        <taxon>Eukaryota</taxon>
        <taxon>Fungi</taxon>
        <taxon>Dikarya</taxon>
        <taxon>Ascomycota</taxon>
        <taxon>Pezizomycotina</taxon>
        <taxon>Sordariomycetes</taxon>
        <taxon>Hypocreomycetidae</taxon>
        <taxon>Hypocreales</taxon>
        <taxon>Ophiocordycipitaceae</taxon>
        <taxon>Tolypocladium</taxon>
    </lineage>
</organism>
<name>A0A2S4KSN4_9HYPO</name>
<protein>
    <submittedName>
        <fullName evidence="2">Uncharacterized protein</fullName>
    </submittedName>
</protein>
<comment type="caution">
    <text evidence="2">The sequence shown here is derived from an EMBL/GenBank/DDBJ whole genome shotgun (WGS) entry which is preliminary data.</text>
</comment>
<proteinExistence type="predicted"/>